<keyword evidence="1" id="KW-0378">Hydrolase</keyword>
<gene>
    <name evidence="4" type="ORF">HINF_LOCUS14395</name>
    <name evidence="1" type="ORF">HINF_LOCUS49153</name>
    <name evidence="5" type="ORF">HINF_LOCUS51509</name>
    <name evidence="6" type="ORF">HINF_LOCUS55321</name>
    <name evidence="2" type="ORF">HINF_LOCUS58854</name>
    <name evidence="3" type="ORF">HINF_LOCUS63617</name>
</gene>
<dbReference type="EMBL" id="CATOUU010001090">
    <property type="protein sequence ID" value="CAI9971209.1"/>
    <property type="molecule type" value="Genomic_DNA"/>
</dbReference>
<evidence type="ECO:0000313" key="7">
    <source>
        <dbReference type="Proteomes" id="UP001642409"/>
    </source>
</evidence>
<dbReference type="AlphaFoldDB" id="A0AA86QNK0"/>
<dbReference type="SUPFAM" id="SSF51294">
    <property type="entry name" value="Hedgehog/intein (Hint) domain"/>
    <property type="match status" value="1"/>
</dbReference>
<reference evidence="4 7" key="2">
    <citation type="submission" date="2024-07" db="EMBL/GenBank/DDBJ databases">
        <authorList>
            <person name="Akdeniz Z."/>
        </authorList>
    </citation>
    <scope>NUCLEOTIDE SEQUENCE [LARGE SCALE GENOMIC DNA]</scope>
</reference>
<evidence type="ECO:0000313" key="5">
    <source>
        <dbReference type="EMBL" id="CAL6064754.1"/>
    </source>
</evidence>
<name>A0AA86QNK0_9EUKA</name>
<protein>
    <submittedName>
        <fullName evidence="1">Homing endonuclease</fullName>
    </submittedName>
    <submittedName>
        <fullName evidence="4">Homing_endonuclease</fullName>
    </submittedName>
</protein>
<reference evidence="1" key="1">
    <citation type="submission" date="2023-06" db="EMBL/GenBank/DDBJ databases">
        <authorList>
            <person name="Kurt Z."/>
        </authorList>
    </citation>
    <scope>NUCLEOTIDE SEQUENCE</scope>
</reference>
<accession>A0AA86QNK0</accession>
<dbReference type="InterPro" id="IPR036844">
    <property type="entry name" value="Hint_dom_sf"/>
</dbReference>
<keyword evidence="1" id="KW-0540">Nuclease</keyword>
<evidence type="ECO:0000313" key="3">
    <source>
        <dbReference type="EMBL" id="CAI9975972.1"/>
    </source>
</evidence>
<dbReference type="EMBL" id="CATOUU010001171">
    <property type="protein sequence ID" value="CAI9975972.1"/>
    <property type="molecule type" value="Genomic_DNA"/>
</dbReference>
<dbReference type="EMBL" id="CATOUU010000941">
    <property type="protein sequence ID" value="CAI9961508.1"/>
    <property type="molecule type" value="Genomic_DNA"/>
</dbReference>
<evidence type="ECO:0000313" key="4">
    <source>
        <dbReference type="EMBL" id="CAL5995943.1"/>
    </source>
</evidence>
<keyword evidence="7" id="KW-1185">Reference proteome</keyword>
<dbReference type="Gene3D" id="2.170.16.10">
    <property type="entry name" value="Hedgehog/Intein (Hint) domain"/>
    <property type="match status" value="1"/>
</dbReference>
<dbReference type="EMBL" id="CAXDID020000292">
    <property type="protein sequence ID" value="CAL6071807.1"/>
    <property type="molecule type" value="Genomic_DNA"/>
</dbReference>
<dbReference type="GO" id="GO:0004519">
    <property type="term" value="F:endonuclease activity"/>
    <property type="evidence" value="ECO:0007669"/>
    <property type="project" value="UniProtKB-KW"/>
</dbReference>
<proteinExistence type="predicted"/>
<evidence type="ECO:0000313" key="6">
    <source>
        <dbReference type="EMBL" id="CAL6071807.1"/>
    </source>
</evidence>
<sequence length="426" mass="47488">MKTSLGSETVVRMFDGSTKLVKELKVGDQLIGDDNSARKVNSISFHQAKGFRVKYQSYLDTGYDKQFICGENAVLPVIPDGNRANNLEIHCDAQKNYCISYMEPVVDRDNKILRVEMKKKTFPQPDEALTFVDKQLPNFLYEPTITQLSALDQVSQKYFTLVRPLLPVRYTAAPTPIQNATKAMFDQAKDLGLRSMDLPWAAGLFLSAGSGQADRICFNLKELHKDVSKELRRIFEAMKCQVEYDELSGAFEIQLKSQLFKSFLSTFNLVQNDTYTKTKLVQNIRFESFSKIRGPFLAGVMDGSADYGLADANYGLECYVRGLPEGQTRDEIADLARSCSLACYADEHGILTLAGGMLFRIPCVNNPPKDIPGLVCLTSYPNDDGQNVLLGMPQSFVIEALGKEVECAALDVTGRFILDDYTVVSV</sequence>
<dbReference type="Proteomes" id="UP001642409">
    <property type="component" value="Unassembled WGS sequence"/>
</dbReference>
<organism evidence="1">
    <name type="scientific">Hexamita inflata</name>
    <dbReference type="NCBI Taxonomy" id="28002"/>
    <lineage>
        <taxon>Eukaryota</taxon>
        <taxon>Metamonada</taxon>
        <taxon>Diplomonadida</taxon>
        <taxon>Hexamitidae</taxon>
        <taxon>Hexamitinae</taxon>
        <taxon>Hexamita</taxon>
    </lineage>
</organism>
<dbReference type="EMBL" id="CAXDID020000034">
    <property type="protein sequence ID" value="CAL5995943.1"/>
    <property type="molecule type" value="Genomic_DNA"/>
</dbReference>
<dbReference type="EMBL" id="CAXDID020000252">
    <property type="protein sequence ID" value="CAL6064754.1"/>
    <property type="molecule type" value="Genomic_DNA"/>
</dbReference>
<keyword evidence="1" id="KW-0255">Endonuclease</keyword>
<evidence type="ECO:0000313" key="1">
    <source>
        <dbReference type="EMBL" id="CAI9961508.1"/>
    </source>
</evidence>
<comment type="caution">
    <text evidence="1">The sequence shown here is derived from an EMBL/GenBank/DDBJ whole genome shotgun (WGS) entry which is preliminary data.</text>
</comment>
<evidence type="ECO:0000313" key="2">
    <source>
        <dbReference type="EMBL" id="CAI9971209.1"/>
    </source>
</evidence>